<evidence type="ECO:0000313" key="15">
    <source>
        <dbReference type="Proteomes" id="UP000450917"/>
    </source>
</evidence>
<keyword evidence="6" id="KW-0441">Lipid A biosynthesis</keyword>
<dbReference type="SUPFAM" id="SSF103481">
    <property type="entry name" value="Multidrug resistance efflux transporter EmrE"/>
    <property type="match status" value="1"/>
</dbReference>
<dbReference type="InterPro" id="IPR000390">
    <property type="entry name" value="Small_drug/metabolite_transptr"/>
</dbReference>
<feature type="transmembrane region" description="Helical" evidence="12">
    <location>
        <begin position="122"/>
        <end position="139"/>
    </location>
</feature>
<evidence type="ECO:0000256" key="8">
    <source>
        <dbReference type="ARBA" id="ARBA00022985"/>
    </source>
</evidence>
<dbReference type="Gene3D" id="1.10.3730.20">
    <property type="match status" value="1"/>
</dbReference>
<keyword evidence="15" id="KW-1185">Reference proteome</keyword>
<dbReference type="GO" id="GO:0009103">
    <property type="term" value="P:lipopolysaccharide biosynthetic process"/>
    <property type="evidence" value="ECO:0007669"/>
    <property type="project" value="UniProtKB-KW"/>
</dbReference>
<dbReference type="AlphaFoldDB" id="A0A7X2Z8N9"/>
<evidence type="ECO:0000256" key="4">
    <source>
        <dbReference type="ARBA" id="ARBA00022516"/>
    </source>
</evidence>
<reference evidence="14 15" key="1">
    <citation type="submission" date="2019-11" db="EMBL/GenBank/DDBJ databases">
        <title>Draft genome sequences of five Paenibacillus species of dairy origin.</title>
        <authorList>
            <person name="Olajide A.M."/>
            <person name="Chen S."/>
            <person name="Lapointe G."/>
        </authorList>
    </citation>
    <scope>NUCLEOTIDE SEQUENCE [LARGE SCALE GENOMIC DNA]</scope>
    <source>
        <strain evidence="14 15">2CS3</strain>
    </source>
</reference>
<dbReference type="PANTHER" id="PTHR30561:SF9">
    <property type="entry name" value="4-AMINO-4-DEOXY-L-ARABINOSE-PHOSPHOUNDECAPRENOL FLIPPASE SUBUNIT ARNF-RELATED"/>
    <property type="match status" value="1"/>
</dbReference>
<evidence type="ECO:0000256" key="2">
    <source>
        <dbReference type="ARBA" id="ARBA00007362"/>
    </source>
</evidence>
<dbReference type="GO" id="GO:0005886">
    <property type="term" value="C:plasma membrane"/>
    <property type="evidence" value="ECO:0007669"/>
    <property type="project" value="UniProtKB-SubCell"/>
</dbReference>
<evidence type="ECO:0000256" key="10">
    <source>
        <dbReference type="ARBA" id="ARBA00023098"/>
    </source>
</evidence>
<evidence type="ECO:0000256" key="12">
    <source>
        <dbReference type="SAM" id="Phobius"/>
    </source>
</evidence>
<proteinExistence type="inferred from homology"/>
<keyword evidence="7 12" id="KW-0812">Transmembrane</keyword>
<organism evidence="14 15">
    <name type="scientific">Paenibacillus validus</name>
    <dbReference type="NCBI Taxonomy" id="44253"/>
    <lineage>
        <taxon>Bacteria</taxon>
        <taxon>Bacillati</taxon>
        <taxon>Bacillota</taxon>
        <taxon>Bacilli</taxon>
        <taxon>Bacillales</taxon>
        <taxon>Paenibacillaceae</taxon>
        <taxon>Paenibacillus</taxon>
    </lineage>
</organism>
<evidence type="ECO:0000256" key="3">
    <source>
        <dbReference type="ARBA" id="ARBA00022475"/>
    </source>
</evidence>
<evidence type="ECO:0000256" key="1">
    <source>
        <dbReference type="ARBA" id="ARBA00004651"/>
    </source>
</evidence>
<evidence type="ECO:0000256" key="9">
    <source>
        <dbReference type="ARBA" id="ARBA00022989"/>
    </source>
</evidence>
<keyword evidence="8" id="KW-0448">Lipopolysaccharide biosynthesis</keyword>
<evidence type="ECO:0000313" key="14">
    <source>
        <dbReference type="EMBL" id="MUG70292.1"/>
    </source>
</evidence>
<feature type="domain" description="EamA" evidence="13">
    <location>
        <begin position="71"/>
        <end position="139"/>
    </location>
</feature>
<gene>
    <name evidence="14" type="ORF">GNP93_06320</name>
</gene>
<evidence type="ECO:0000256" key="6">
    <source>
        <dbReference type="ARBA" id="ARBA00022556"/>
    </source>
</evidence>
<keyword evidence="5" id="KW-0997">Cell inner membrane</keyword>
<accession>A0A7X2Z8N9</accession>
<evidence type="ECO:0000256" key="5">
    <source>
        <dbReference type="ARBA" id="ARBA00022519"/>
    </source>
</evidence>
<feature type="transmembrane region" description="Helical" evidence="12">
    <location>
        <begin position="65"/>
        <end position="89"/>
    </location>
</feature>
<dbReference type="InterPro" id="IPR037185">
    <property type="entry name" value="EmrE-like"/>
</dbReference>
<protein>
    <submittedName>
        <fullName evidence="14">EamA family transporter</fullName>
    </submittedName>
</protein>
<keyword evidence="10" id="KW-0443">Lipid metabolism</keyword>
<keyword evidence="9 12" id="KW-1133">Transmembrane helix</keyword>
<evidence type="ECO:0000256" key="7">
    <source>
        <dbReference type="ARBA" id="ARBA00022692"/>
    </source>
</evidence>
<sequence>MFRRVHSAVLQLIKTSSVGKGEAAVIHYVWLFVSVLLGAAGQVLMKWGVGTPKPAGAAMLSWSSMASYGPIAAGLACYGLSSVFWLLALKKFPLSTAYPMVSLGYIVVMVLGFYLFHESLSMQKWIGAAFISFGVLLIARA</sequence>
<dbReference type="PANTHER" id="PTHR30561">
    <property type="entry name" value="SMR FAMILY PROTON-DEPENDENT DRUG EFFLUX TRANSPORTER SUGE"/>
    <property type="match status" value="1"/>
</dbReference>
<dbReference type="Proteomes" id="UP000450917">
    <property type="component" value="Unassembled WGS sequence"/>
</dbReference>
<keyword evidence="3" id="KW-1003">Cell membrane</keyword>
<keyword evidence="11 12" id="KW-0472">Membrane</keyword>
<feature type="transmembrane region" description="Helical" evidence="12">
    <location>
        <begin position="21"/>
        <end position="45"/>
    </location>
</feature>
<feature type="transmembrane region" description="Helical" evidence="12">
    <location>
        <begin position="96"/>
        <end position="116"/>
    </location>
</feature>
<comment type="caution">
    <text evidence="14">The sequence shown here is derived from an EMBL/GenBank/DDBJ whole genome shotgun (WGS) entry which is preliminary data.</text>
</comment>
<dbReference type="InterPro" id="IPR000620">
    <property type="entry name" value="EamA_dom"/>
</dbReference>
<name>A0A7X2Z8N9_9BACL</name>
<dbReference type="Pfam" id="PF00892">
    <property type="entry name" value="EamA"/>
    <property type="match status" value="1"/>
</dbReference>
<comment type="subcellular location">
    <subcellularLocation>
        <location evidence="1">Cell membrane</location>
        <topology evidence="1">Multi-pass membrane protein</topology>
    </subcellularLocation>
</comment>
<evidence type="ECO:0000256" key="11">
    <source>
        <dbReference type="ARBA" id="ARBA00023136"/>
    </source>
</evidence>
<comment type="similarity">
    <text evidence="2">Belongs to the EamA transporter family.</text>
</comment>
<keyword evidence="4" id="KW-0444">Lipid biosynthesis</keyword>
<evidence type="ECO:0000259" key="13">
    <source>
        <dbReference type="Pfam" id="PF00892"/>
    </source>
</evidence>
<dbReference type="GO" id="GO:0022857">
    <property type="term" value="F:transmembrane transporter activity"/>
    <property type="evidence" value="ECO:0007669"/>
    <property type="project" value="InterPro"/>
</dbReference>
<dbReference type="EMBL" id="WNZX01000003">
    <property type="protein sequence ID" value="MUG70292.1"/>
    <property type="molecule type" value="Genomic_DNA"/>
</dbReference>